<keyword evidence="3" id="KW-0235">DNA replication</keyword>
<proteinExistence type="predicted"/>
<organism evidence="6 7">
    <name type="scientific">candidate division WOR_3 bacterium SM23_42</name>
    <dbReference type="NCBI Taxonomy" id="1703779"/>
    <lineage>
        <taxon>Bacteria</taxon>
        <taxon>Bacteria division WOR-3</taxon>
    </lineage>
</organism>
<dbReference type="GO" id="GO:0003677">
    <property type="term" value="F:DNA binding"/>
    <property type="evidence" value="ECO:0007669"/>
    <property type="project" value="InterPro"/>
</dbReference>
<dbReference type="InterPro" id="IPR027417">
    <property type="entry name" value="P-loop_NTPase"/>
</dbReference>
<dbReference type="PANTHER" id="PTHR34388:SF1">
    <property type="entry name" value="DNA POLYMERASE III SUBUNIT DELTA"/>
    <property type="match status" value="1"/>
</dbReference>
<dbReference type="Gene3D" id="3.40.50.300">
    <property type="entry name" value="P-loop containing nucleotide triphosphate hydrolases"/>
    <property type="match status" value="1"/>
</dbReference>
<dbReference type="GO" id="GO:0006261">
    <property type="term" value="P:DNA-templated DNA replication"/>
    <property type="evidence" value="ECO:0007669"/>
    <property type="project" value="TreeGrafter"/>
</dbReference>
<gene>
    <name evidence="6" type="ORF">AMJ83_07780</name>
</gene>
<dbReference type="GO" id="GO:0003887">
    <property type="term" value="F:DNA-directed DNA polymerase activity"/>
    <property type="evidence" value="ECO:0007669"/>
    <property type="project" value="UniProtKB-KW"/>
</dbReference>
<keyword evidence="1" id="KW-0808">Transferase</keyword>
<dbReference type="GO" id="GO:0009360">
    <property type="term" value="C:DNA polymerase III complex"/>
    <property type="evidence" value="ECO:0007669"/>
    <property type="project" value="InterPro"/>
</dbReference>
<dbReference type="InterPro" id="IPR005790">
    <property type="entry name" value="DNA_polIII_delta"/>
</dbReference>
<evidence type="ECO:0000256" key="4">
    <source>
        <dbReference type="ARBA" id="ARBA00022932"/>
    </source>
</evidence>
<evidence type="ECO:0000313" key="7">
    <source>
        <dbReference type="Proteomes" id="UP000051373"/>
    </source>
</evidence>
<evidence type="ECO:0000256" key="3">
    <source>
        <dbReference type="ARBA" id="ARBA00022705"/>
    </source>
</evidence>
<feature type="domain" description="DNA polymerase III delta N-terminal" evidence="5">
    <location>
        <begin position="19"/>
        <end position="127"/>
    </location>
</feature>
<sequence>MTVKQLRASLNSGQICNEYLLFGDEPLLIDRALEAIRNALKVDESFDQDRFSLTEATIEDIMAKLYLMPLISAKRLIIVVNLEDVHDRDLVDFADAVNRNNPGNCLVMVYLLKKDVKYYKNVFKRLSNIFSNTECVDVMPDRDTIKKWIQSKIRRDRLNLNESMVKYLEEEFGNDITGLKNEFDKIENYLHEAGTIDKNNMKDLSRGLCNFDRYEMVNAFLDGRAEALTIFEELQPYLRTNAILVDALARGMLGSARKRDNGMQVSKTKLQDILEQLILVDRKIKTSSIFTRLQMELFILHNAGGFKNGVSYGR</sequence>
<dbReference type="Gene3D" id="1.10.8.60">
    <property type="match status" value="1"/>
</dbReference>
<evidence type="ECO:0000259" key="5">
    <source>
        <dbReference type="Pfam" id="PF06144"/>
    </source>
</evidence>
<dbReference type="NCBIfam" id="TIGR01128">
    <property type="entry name" value="holA"/>
    <property type="match status" value="1"/>
</dbReference>
<dbReference type="Pfam" id="PF06144">
    <property type="entry name" value="DNA_pol3_delta"/>
    <property type="match status" value="1"/>
</dbReference>
<evidence type="ECO:0000256" key="2">
    <source>
        <dbReference type="ARBA" id="ARBA00022695"/>
    </source>
</evidence>
<dbReference type="STRING" id="1703779.AMJ83_07780"/>
<reference evidence="6 7" key="1">
    <citation type="journal article" date="2015" name="Microbiome">
        <title>Genomic resolution of linkages in carbon, nitrogen, and sulfur cycling among widespread estuary sediment bacteria.</title>
        <authorList>
            <person name="Baker B.J."/>
            <person name="Lazar C.S."/>
            <person name="Teske A.P."/>
            <person name="Dick G.J."/>
        </authorList>
    </citation>
    <scope>NUCLEOTIDE SEQUENCE [LARGE SCALE GENOMIC DNA]</scope>
    <source>
        <strain evidence="6">SM23_42</strain>
    </source>
</reference>
<dbReference type="AlphaFoldDB" id="A0A0S8FT51"/>
<comment type="caution">
    <text evidence="6">The sequence shown here is derived from an EMBL/GenBank/DDBJ whole genome shotgun (WGS) entry which is preliminary data.</text>
</comment>
<keyword evidence="4" id="KW-0239">DNA-directed DNA polymerase</keyword>
<protein>
    <recommendedName>
        <fullName evidence="5">DNA polymerase III delta N-terminal domain-containing protein</fullName>
    </recommendedName>
</protein>
<accession>A0A0S8FT51</accession>
<dbReference type="SUPFAM" id="SSF52540">
    <property type="entry name" value="P-loop containing nucleoside triphosphate hydrolases"/>
    <property type="match status" value="1"/>
</dbReference>
<evidence type="ECO:0000256" key="1">
    <source>
        <dbReference type="ARBA" id="ARBA00022679"/>
    </source>
</evidence>
<dbReference type="InterPro" id="IPR010372">
    <property type="entry name" value="DNA_pol3_delta_N"/>
</dbReference>
<keyword evidence="2" id="KW-0548">Nucleotidyltransferase</keyword>
<name>A0A0S8FT51_UNCW3</name>
<dbReference type="Proteomes" id="UP000051373">
    <property type="component" value="Unassembled WGS sequence"/>
</dbReference>
<evidence type="ECO:0000313" key="6">
    <source>
        <dbReference type="EMBL" id="KPK63242.1"/>
    </source>
</evidence>
<dbReference type="EMBL" id="LJUJ01000016">
    <property type="protein sequence ID" value="KPK63242.1"/>
    <property type="molecule type" value="Genomic_DNA"/>
</dbReference>
<dbReference type="PANTHER" id="PTHR34388">
    <property type="entry name" value="DNA POLYMERASE III SUBUNIT DELTA"/>
    <property type="match status" value="1"/>
</dbReference>